<evidence type="ECO:0000256" key="7">
    <source>
        <dbReference type="ARBA" id="ARBA00013031"/>
    </source>
</evidence>
<evidence type="ECO:0000256" key="12">
    <source>
        <dbReference type="ARBA" id="ARBA00022741"/>
    </source>
</evidence>
<dbReference type="Gene3D" id="1.20.1090.10">
    <property type="entry name" value="Dehydroquinate synthase-like - alpha domain"/>
    <property type="match status" value="1"/>
</dbReference>
<dbReference type="AlphaFoldDB" id="A0A235FCZ7"/>
<keyword evidence="9 18" id="KW-0963">Cytoplasm</keyword>
<dbReference type="FunFam" id="3.40.50.1970:FF:000007">
    <property type="entry name" value="Pentafunctional AROM polypeptide"/>
    <property type="match status" value="1"/>
</dbReference>
<feature type="binding site" evidence="18">
    <location>
        <position position="143"/>
    </location>
    <ligand>
        <name>NAD(+)</name>
        <dbReference type="ChEBI" id="CHEBI:57540"/>
    </ligand>
</feature>
<dbReference type="EMBL" id="NOII01000001">
    <property type="protein sequence ID" value="OYD59260.1"/>
    <property type="molecule type" value="Genomic_DNA"/>
</dbReference>
<dbReference type="RefSeq" id="WP_094251221.1">
    <property type="nucleotide sequence ID" value="NZ_JBHLXL010000001.1"/>
</dbReference>
<evidence type="ECO:0000256" key="17">
    <source>
        <dbReference type="ARBA" id="ARBA00023285"/>
    </source>
</evidence>
<dbReference type="HAMAP" id="MF_00110">
    <property type="entry name" value="DHQ_synthase"/>
    <property type="match status" value="1"/>
</dbReference>
<comment type="subcellular location">
    <subcellularLocation>
        <location evidence="4 18">Cytoplasm</location>
    </subcellularLocation>
</comment>
<evidence type="ECO:0000259" key="19">
    <source>
        <dbReference type="Pfam" id="PF01761"/>
    </source>
</evidence>
<feature type="domain" description="3-dehydroquinate synthase C-terminal" evidence="20">
    <location>
        <begin position="182"/>
        <end position="326"/>
    </location>
</feature>
<dbReference type="EC" id="4.2.3.4" evidence="7 18"/>
<evidence type="ECO:0000313" key="21">
    <source>
        <dbReference type="EMBL" id="OYD59260.1"/>
    </source>
</evidence>
<feature type="binding site" evidence="18">
    <location>
        <position position="152"/>
    </location>
    <ligand>
        <name>NAD(+)</name>
        <dbReference type="ChEBI" id="CHEBI:57540"/>
    </ligand>
</feature>
<dbReference type="InterPro" id="IPR030960">
    <property type="entry name" value="DHQS/DOIS_N"/>
</dbReference>
<evidence type="ECO:0000259" key="20">
    <source>
        <dbReference type="Pfam" id="PF24621"/>
    </source>
</evidence>
<dbReference type="PANTHER" id="PTHR43622">
    <property type="entry name" value="3-DEHYDROQUINATE SYNTHASE"/>
    <property type="match status" value="1"/>
</dbReference>
<feature type="binding site" evidence="18">
    <location>
        <position position="266"/>
    </location>
    <ligand>
        <name>Zn(2+)</name>
        <dbReference type="ChEBI" id="CHEBI:29105"/>
    </ligand>
</feature>
<comment type="caution">
    <text evidence="18">Lacks conserved residue(s) required for the propagation of feature annotation.</text>
</comment>
<evidence type="ECO:0000256" key="5">
    <source>
        <dbReference type="ARBA" id="ARBA00004661"/>
    </source>
</evidence>
<dbReference type="GO" id="GO:0005737">
    <property type="term" value="C:cytoplasm"/>
    <property type="evidence" value="ECO:0007669"/>
    <property type="project" value="UniProtKB-SubCell"/>
</dbReference>
<comment type="cofactor">
    <cofactor evidence="18">
        <name>Co(2+)</name>
        <dbReference type="ChEBI" id="CHEBI:48828"/>
    </cofactor>
    <cofactor evidence="18">
        <name>Zn(2+)</name>
        <dbReference type="ChEBI" id="CHEBI:29105"/>
    </cofactor>
    <text evidence="18">Binds 1 divalent metal cation per subunit. Can use either Co(2+) or Zn(2+).</text>
</comment>
<dbReference type="GO" id="GO:0000166">
    <property type="term" value="F:nucleotide binding"/>
    <property type="evidence" value="ECO:0007669"/>
    <property type="project" value="UniProtKB-KW"/>
</dbReference>
<keyword evidence="14 18" id="KW-0520">NAD</keyword>
<dbReference type="GO" id="GO:0009423">
    <property type="term" value="P:chorismate biosynthetic process"/>
    <property type="evidence" value="ECO:0007669"/>
    <property type="project" value="UniProtKB-UniRule"/>
</dbReference>
<keyword evidence="22" id="KW-1185">Reference proteome</keyword>
<dbReference type="NCBIfam" id="TIGR01357">
    <property type="entry name" value="aroB"/>
    <property type="match status" value="1"/>
</dbReference>
<dbReference type="UniPathway" id="UPA00053">
    <property type="reaction ID" value="UER00085"/>
</dbReference>
<dbReference type="PANTHER" id="PTHR43622:SF7">
    <property type="entry name" value="3-DEHYDROQUINATE SYNTHASE, CHLOROPLASTIC"/>
    <property type="match status" value="1"/>
</dbReference>
<dbReference type="CDD" id="cd08195">
    <property type="entry name" value="DHQS"/>
    <property type="match status" value="1"/>
</dbReference>
<keyword evidence="16 18" id="KW-0456">Lyase</keyword>
<evidence type="ECO:0000256" key="6">
    <source>
        <dbReference type="ARBA" id="ARBA00005412"/>
    </source>
</evidence>
<evidence type="ECO:0000256" key="10">
    <source>
        <dbReference type="ARBA" id="ARBA00022605"/>
    </source>
</evidence>
<keyword evidence="12 18" id="KW-0547">Nucleotide-binding</keyword>
<evidence type="ECO:0000256" key="15">
    <source>
        <dbReference type="ARBA" id="ARBA00023141"/>
    </source>
</evidence>
<evidence type="ECO:0000256" key="3">
    <source>
        <dbReference type="ARBA" id="ARBA00001947"/>
    </source>
</evidence>
<evidence type="ECO:0000313" key="22">
    <source>
        <dbReference type="Proteomes" id="UP000215059"/>
    </source>
</evidence>
<comment type="pathway">
    <text evidence="5 18">Metabolic intermediate biosynthesis; chorismate biosynthesis; chorismate from D-erythrose 4-phosphate and phosphoenolpyruvate: step 2/7.</text>
</comment>
<comment type="cofactor">
    <cofactor evidence="2 18">
        <name>NAD(+)</name>
        <dbReference type="ChEBI" id="CHEBI:57540"/>
    </cofactor>
</comment>
<dbReference type="GO" id="GO:0003856">
    <property type="term" value="F:3-dehydroquinate synthase activity"/>
    <property type="evidence" value="ECO:0007669"/>
    <property type="project" value="UniProtKB-UniRule"/>
</dbReference>
<dbReference type="GO" id="GO:0009073">
    <property type="term" value="P:aromatic amino acid family biosynthetic process"/>
    <property type="evidence" value="ECO:0007669"/>
    <property type="project" value="UniProtKB-KW"/>
</dbReference>
<keyword evidence="10 18" id="KW-0028">Amino-acid biosynthesis</keyword>
<comment type="similarity">
    <text evidence="6 18">Belongs to the sugar phosphate cyclases superfamily. Dehydroquinate synthase family.</text>
</comment>
<feature type="domain" description="3-dehydroquinate synthase N-terminal" evidence="19">
    <location>
        <begin position="70"/>
        <end position="180"/>
    </location>
</feature>
<dbReference type="Proteomes" id="UP000215059">
    <property type="component" value="Unassembled WGS sequence"/>
</dbReference>
<comment type="catalytic activity">
    <reaction evidence="1 18">
        <text>7-phospho-2-dehydro-3-deoxy-D-arabino-heptonate = 3-dehydroquinate + phosphate</text>
        <dbReference type="Rhea" id="RHEA:21968"/>
        <dbReference type="ChEBI" id="CHEBI:32364"/>
        <dbReference type="ChEBI" id="CHEBI:43474"/>
        <dbReference type="ChEBI" id="CHEBI:58394"/>
        <dbReference type="EC" id="4.2.3.4"/>
    </reaction>
</comment>
<dbReference type="PIRSF" id="PIRSF001455">
    <property type="entry name" value="DHQ_synth"/>
    <property type="match status" value="1"/>
</dbReference>
<comment type="function">
    <text evidence="18">Catalyzes the conversion of 3-deoxy-D-arabino-heptulosonate 7-phosphate (DAHP) to dehydroquinate (DHQ).</text>
</comment>
<evidence type="ECO:0000256" key="14">
    <source>
        <dbReference type="ARBA" id="ARBA00023027"/>
    </source>
</evidence>
<evidence type="ECO:0000256" key="13">
    <source>
        <dbReference type="ARBA" id="ARBA00022833"/>
    </source>
</evidence>
<gene>
    <name evidence="18" type="primary">aroB</name>
    <name evidence="21" type="ORF">CGZ90_05010</name>
</gene>
<accession>A0A235FCZ7</accession>
<dbReference type="InterPro" id="IPR016037">
    <property type="entry name" value="DHQ_synth_AroB"/>
</dbReference>
<evidence type="ECO:0000256" key="4">
    <source>
        <dbReference type="ARBA" id="ARBA00004496"/>
    </source>
</evidence>
<keyword evidence="15 18" id="KW-0057">Aromatic amino acid biosynthesis</keyword>
<evidence type="ECO:0000256" key="11">
    <source>
        <dbReference type="ARBA" id="ARBA00022723"/>
    </source>
</evidence>
<name>A0A235FCZ7_9BACL</name>
<evidence type="ECO:0000256" key="16">
    <source>
        <dbReference type="ARBA" id="ARBA00023239"/>
    </source>
</evidence>
<dbReference type="Pfam" id="PF24621">
    <property type="entry name" value="DHQS_C"/>
    <property type="match status" value="1"/>
</dbReference>
<dbReference type="Pfam" id="PF01761">
    <property type="entry name" value="DHQ_synthase"/>
    <property type="match status" value="1"/>
</dbReference>
<evidence type="ECO:0000256" key="2">
    <source>
        <dbReference type="ARBA" id="ARBA00001911"/>
    </source>
</evidence>
<reference evidence="21 22" key="1">
    <citation type="submission" date="2017-07" db="EMBL/GenBank/DDBJ databases">
        <title>Fictibacillus sp. nov. GDSW-R2A3 Genome sequencing and assembly.</title>
        <authorList>
            <person name="Mayilraj S."/>
        </authorList>
    </citation>
    <scope>NUCLEOTIDE SEQUENCE [LARGE SCALE GENOMIC DNA]</scope>
    <source>
        <strain evidence="21 22">GDSW-R2A3</strain>
    </source>
</reference>
<dbReference type="OrthoDB" id="9806583at2"/>
<proteinExistence type="inferred from homology"/>
<evidence type="ECO:0000256" key="1">
    <source>
        <dbReference type="ARBA" id="ARBA00001393"/>
    </source>
</evidence>
<feature type="binding site" evidence="18">
    <location>
        <position position="185"/>
    </location>
    <ligand>
        <name>Zn(2+)</name>
        <dbReference type="ChEBI" id="CHEBI:29105"/>
    </ligand>
</feature>
<dbReference type="GO" id="GO:0008652">
    <property type="term" value="P:amino acid biosynthetic process"/>
    <property type="evidence" value="ECO:0007669"/>
    <property type="project" value="UniProtKB-KW"/>
</dbReference>
<protein>
    <recommendedName>
        <fullName evidence="8 18">3-dehydroquinate synthase</fullName>
        <shortName evidence="18">DHQS</shortName>
        <ecNumber evidence="7 18">4.2.3.4</ecNumber>
    </recommendedName>
</protein>
<sequence length="363" mass="39917">MKKLSVRTATKEYPVITGSGALKEIVPLLLNMKPAVTSLMVISDDNVAPLYLSDVTAELSKTALPVYDHIVPHGDQEKSFQNYFSCQTAALEFGLDRHSVIIALGGGMVGDLAGFVAGTYMRGIRFIQVPTTLLAHDSSVGGKTGINHHLGKNMIGVFHHPEAVIYDAEYLKTLPQHEIRSGFAEVIKHAIIKDRSFYRYLHENVRSLDDLGYGTRLEEAITKGIQIKAEIVQEDERENGVRALLNFGHTLGHAIEAELGYGKWTHGDAVAAGMLFALRIGASVYGTSLIEDSEINEWLQELGYPQLPASLSPEKLLSRMKKDKKAHSGTVKMVLLPEIGKAEVREVPDPLLIEELHKFLAAK</sequence>
<evidence type="ECO:0000256" key="9">
    <source>
        <dbReference type="ARBA" id="ARBA00022490"/>
    </source>
</evidence>
<dbReference type="Gene3D" id="3.40.50.1970">
    <property type="match status" value="1"/>
</dbReference>
<feature type="binding site" evidence="18">
    <location>
        <position position="249"/>
    </location>
    <ligand>
        <name>Zn(2+)</name>
        <dbReference type="ChEBI" id="CHEBI:29105"/>
    </ligand>
</feature>
<keyword evidence="17 18" id="KW-0170">Cobalt</keyword>
<dbReference type="SUPFAM" id="SSF56796">
    <property type="entry name" value="Dehydroquinate synthase-like"/>
    <property type="match status" value="1"/>
</dbReference>
<comment type="caution">
    <text evidence="21">The sequence shown here is derived from an EMBL/GenBank/DDBJ whole genome shotgun (WGS) entry which is preliminary data.</text>
</comment>
<keyword evidence="13 18" id="KW-0862">Zinc</keyword>
<keyword evidence="11 18" id="KW-0479">Metal-binding</keyword>
<feature type="binding site" evidence="18">
    <location>
        <begin position="131"/>
        <end position="132"/>
    </location>
    <ligand>
        <name>NAD(+)</name>
        <dbReference type="ChEBI" id="CHEBI:57540"/>
    </ligand>
</feature>
<dbReference type="GO" id="GO:0046872">
    <property type="term" value="F:metal ion binding"/>
    <property type="evidence" value="ECO:0007669"/>
    <property type="project" value="UniProtKB-KW"/>
</dbReference>
<dbReference type="InterPro" id="IPR056179">
    <property type="entry name" value="DHQS_C"/>
</dbReference>
<comment type="cofactor">
    <cofactor evidence="3">
        <name>Zn(2+)</name>
        <dbReference type="ChEBI" id="CHEBI:29105"/>
    </cofactor>
</comment>
<evidence type="ECO:0000256" key="8">
    <source>
        <dbReference type="ARBA" id="ARBA00017684"/>
    </source>
</evidence>
<dbReference type="InterPro" id="IPR050071">
    <property type="entry name" value="Dehydroquinate_synthase"/>
</dbReference>
<organism evidence="21 22">
    <name type="scientific">Fictibacillus aquaticus</name>
    <dbReference type="NCBI Taxonomy" id="2021314"/>
    <lineage>
        <taxon>Bacteria</taxon>
        <taxon>Bacillati</taxon>
        <taxon>Bacillota</taxon>
        <taxon>Bacilli</taxon>
        <taxon>Bacillales</taxon>
        <taxon>Fictibacillaceae</taxon>
        <taxon>Fictibacillus</taxon>
    </lineage>
</organism>
<dbReference type="InterPro" id="IPR030963">
    <property type="entry name" value="DHQ_synth_fam"/>
</dbReference>
<evidence type="ECO:0000256" key="18">
    <source>
        <dbReference type="HAMAP-Rule" id="MF_00110"/>
    </source>
</evidence>